<evidence type="ECO:0000313" key="2">
    <source>
        <dbReference type="EMBL" id="MDD9322381.1"/>
    </source>
</evidence>
<dbReference type="AlphaFoldDB" id="A0AB35K8S7"/>
<keyword evidence="1" id="KW-0175">Coiled coil</keyword>
<feature type="coiled-coil region" evidence="1">
    <location>
        <begin position="10"/>
        <end position="41"/>
    </location>
</feature>
<reference evidence="2" key="1">
    <citation type="submission" date="2022-12" db="EMBL/GenBank/DDBJ databases">
        <title>Acinetobacter lactucae: Emerging opportunistic pathogenic species of genus Acinetobacter isolated from immunocompromised patients in clinical settings of India.</title>
        <authorList>
            <person name="Amar A.K."/>
            <person name="Sawant A.R."/>
            <person name="Meera M."/>
            <person name="Tomar A."/>
            <person name="Sistla S."/>
            <person name="Prashanth K."/>
        </authorList>
    </citation>
    <scope>NUCLEOTIDE SEQUENCE</scope>
    <source>
        <strain evidence="2">PKAL1828C</strain>
    </source>
</reference>
<feature type="non-terminal residue" evidence="2">
    <location>
        <position position="1"/>
    </location>
</feature>
<dbReference type="EMBL" id="JALNTG010000253">
    <property type="protein sequence ID" value="MDD9322381.1"/>
    <property type="molecule type" value="Genomic_DNA"/>
</dbReference>
<organism evidence="2 3">
    <name type="scientific">Acinetobacter lactucae</name>
    <dbReference type="NCBI Taxonomy" id="1785128"/>
    <lineage>
        <taxon>Bacteria</taxon>
        <taxon>Pseudomonadati</taxon>
        <taxon>Pseudomonadota</taxon>
        <taxon>Gammaproteobacteria</taxon>
        <taxon>Moraxellales</taxon>
        <taxon>Moraxellaceae</taxon>
        <taxon>Acinetobacter</taxon>
        <taxon>Acinetobacter calcoaceticus/baumannii complex</taxon>
    </lineage>
</organism>
<proteinExistence type="predicted"/>
<sequence length="62" mass="7257">QTAQKVPKALKDMQNDVLTYLNAKQNLNENEREELDKMIKIISQKLLARKIDNMGFNDAFNY</sequence>
<evidence type="ECO:0000313" key="3">
    <source>
        <dbReference type="Proteomes" id="UP001150055"/>
    </source>
</evidence>
<dbReference type="RefSeq" id="WP_274579478.1">
    <property type="nucleotide sequence ID" value="NZ_JALNTG010000253.1"/>
</dbReference>
<evidence type="ECO:0008006" key="4">
    <source>
        <dbReference type="Google" id="ProtNLM"/>
    </source>
</evidence>
<accession>A0AB35K8S7</accession>
<comment type="caution">
    <text evidence="2">The sequence shown here is derived from an EMBL/GenBank/DDBJ whole genome shotgun (WGS) entry which is preliminary data.</text>
</comment>
<name>A0AB35K8S7_9GAMM</name>
<evidence type="ECO:0000256" key="1">
    <source>
        <dbReference type="SAM" id="Coils"/>
    </source>
</evidence>
<protein>
    <recommendedName>
        <fullName evidence="4">Mobilization protein</fullName>
    </recommendedName>
</protein>
<gene>
    <name evidence="2" type="ORF">M0O54_20155</name>
</gene>
<dbReference type="Proteomes" id="UP001150055">
    <property type="component" value="Unassembled WGS sequence"/>
</dbReference>